<keyword evidence="11" id="KW-0732">Signal</keyword>
<dbReference type="InterPro" id="IPR002227">
    <property type="entry name" value="Tyrosinase_Cu-bd"/>
</dbReference>
<accession>A0A6A5Y2W9</accession>
<dbReference type="PANTHER" id="PTHR11474">
    <property type="entry name" value="TYROSINASE FAMILY MEMBER"/>
    <property type="match status" value="1"/>
</dbReference>
<comment type="catalytic activity">
    <reaction evidence="9">
        <text>2 L-dopa + O2 = 2 L-dopaquinone + 2 H2O</text>
        <dbReference type="Rhea" id="RHEA:34287"/>
        <dbReference type="ChEBI" id="CHEBI:15377"/>
        <dbReference type="ChEBI" id="CHEBI:15379"/>
        <dbReference type="ChEBI" id="CHEBI:57504"/>
        <dbReference type="ChEBI" id="CHEBI:57924"/>
        <dbReference type="EC" id="1.14.18.1"/>
    </reaction>
</comment>
<dbReference type="EMBL" id="ML978067">
    <property type="protein sequence ID" value="KAF2019892.1"/>
    <property type="molecule type" value="Genomic_DNA"/>
</dbReference>
<organism evidence="13 14">
    <name type="scientific">Aaosphaeria arxii CBS 175.79</name>
    <dbReference type="NCBI Taxonomy" id="1450172"/>
    <lineage>
        <taxon>Eukaryota</taxon>
        <taxon>Fungi</taxon>
        <taxon>Dikarya</taxon>
        <taxon>Ascomycota</taxon>
        <taxon>Pezizomycotina</taxon>
        <taxon>Dothideomycetes</taxon>
        <taxon>Pleosporomycetidae</taxon>
        <taxon>Pleosporales</taxon>
        <taxon>Pleosporales incertae sedis</taxon>
        <taxon>Aaosphaeria</taxon>
    </lineage>
</organism>
<dbReference type="SUPFAM" id="SSF48056">
    <property type="entry name" value="Di-copper centre-containing domain"/>
    <property type="match status" value="1"/>
</dbReference>
<sequence>MRLINALVLFVTLVACTPINDIRHKTLLTSDNATIVTGVSWRNTEGNVPIRREIRDLKENYPEQWTLYIMGLSIHGKPYKIWGGVQGVPGKSPSGYCPHVNPLFFSWHRPYLALYEQELYQHVRAAAMTFPSEIHDKFKEAANSFRIPYWDWALGEDGGDVPEFLLSPSVEITGADGVPRNVTNPLHHYEFHPLVSGDFDGKWAKQNTTVRWADSDSSGAKSQDELFQKSFKSLRRGLADSVAKGFRVATSLNGFSMSHIEPVHGSIHYAIGGQKSGNKAPYDGHMWPVEYSAFEPLFMLHHCNVDRLYALYQALHPNQTFENATIGRNGNFVLENHAWVHGDTELKPFWDTRTSFWTPNKARHTTALGYAYPETQPWAFESEGEYKVSVEESVERLYGGSERGRLGVGRGLRGVVVDGEGGFEEWSLEVRAVQARLPATFVVRFGLKGVGDSEVEVGSWSVLMPMDHHFADGDEGGTDEKPITGTVGLTAALLDRVEAGELESLHDNVVVPYLRDRLTWSVVDGHGSTLADDDLHGLVIETVSTHVRIPHDPKKGLMYGGEIVKHPDVTAGKAGGSVVS</sequence>
<evidence type="ECO:0000313" key="13">
    <source>
        <dbReference type="EMBL" id="KAF2019892.1"/>
    </source>
</evidence>
<feature type="domain" description="Tyrosinase copper-binding" evidence="12">
    <location>
        <begin position="99"/>
        <end position="116"/>
    </location>
</feature>
<dbReference type="OrthoDB" id="6132182at2759"/>
<dbReference type="AlphaFoldDB" id="A0A6A5Y2W9"/>
<dbReference type="PROSITE" id="PS51257">
    <property type="entry name" value="PROKAR_LIPOPROTEIN"/>
    <property type="match status" value="1"/>
</dbReference>
<dbReference type="PRINTS" id="PR00092">
    <property type="entry name" value="TYROSINASE"/>
</dbReference>
<evidence type="ECO:0000313" key="14">
    <source>
        <dbReference type="Proteomes" id="UP000799778"/>
    </source>
</evidence>
<evidence type="ECO:0000256" key="11">
    <source>
        <dbReference type="SAM" id="SignalP"/>
    </source>
</evidence>
<dbReference type="GeneID" id="54289132"/>
<evidence type="ECO:0000256" key="7">
    <source>
        <dbReference type="ARBA" id="ARBA00023033"/>
    </source>
</evidence>
<dbReference type="PANTHER" id="PTHR11474:SF76">
    <property type="entry name" value="SHKT DOMAIN-CONTAINING PROTEIN"/>
    <property type="match status" value="1"/>
</dbReference>
<dbReference type="Gene3D" id="1.10.1280.10">
    <property type="entry name" value="Di-copper center containing domain from catechol oxidase"/>
    <property type="match status" value="1"/>
</dbReference>
<dbReference type="PROSITE" id="PS00497">
    <property type="entry name" value="TYROSINASE_1"/>
    <property type="match status" value="1"/>
</dbReference>
<dbReference type="InterPro" id="IPR041640">
    <property type="entry name" value="Tyrosinase_C"/>
</dbReference>
<dbReference type="EC" id="1.14.18.1" evidence="3"/>
<evidence type="ECO:0000259" key="12">
    <source>
        <dbReference type="PROSITE" id="PS00497"/>
    </source>
</evidence>
<proteinExistence type="inferred from homology"/>
<evidence type="ECO:0000256" key="4">
    <source>
        <dbReference type="ARBA" id="ARBA00022723"/>
    </source>
</evidence>
<gene>
    <name evidence="13" type="ORF">BU24DRAFT_459515</name>
</gene>
<evidence type="ECO:0000256" key="5">
    <source>
        <dbReference type="ARBA" id="ARBA00023002"/>
    </source>
</evidence>
<keyword evidence="6" id="KW-0186">Copper</keyword>
<comment type="cofactor">
    <cofactor evidence="1">
        <name>Cu(2+)</name>
        <dbReference type="ChEBI" id="CHEBI:29036"/>
    </cofactor>
</comment>
<evidence type="ECO:0000256" key="10">
    <source>
        <dbReference type="ARBA" id="ARBA00048881"/>
    </source>
</evidence>
<keyword evidence="7" id="KW-0503">Monooxygenase</keyword>
<dbReference type="Pfam" id="PF00264">
    <property type="entry name" value="Tyrosinase"/>
    <property type="match status" value="1"/>
</dbReference>
<dbReference type="InterPro" id="IPR008922">
    <property type="entry name" value="Di-copper_centre_dom_sf"/>
</dbReference>
<feature type="chain" id="PRO_5025494285" description="tyrosinase" evidence="11">
    <location>
        <begin position="17"/>
        <end position="580"/>
    </location>
</feature>
<dbReference type="RefSeq" id="XP_033388231.1">
    <property type="nucleotide sequence ID" value="XM_033531735.1"/>
</dbReference>
<name>A0A6A5Y2W9_9PLEO</name>
<dbReference type="Pfam" id="PF18132">
    <property type="entry name" value="Tyrosinase_C"/>
    <property type="match status" value="1"/>
</dbReference>
<protein>
    <recommendedName>
        <fullName evidence="3">tyrosinase</fullName>
        <ecNumber evidence="3">1.14.18.1</ecNumber>
    </recommendedName>
</protein>
<keyword evidence="5" id="KW-0560">Oxidoreductase</keyword>
<dbReference type="GO" id="GO:0042438">
    <property type="term" value="P:melanin biosynthetic process"/>
    <property type="evidence" value="ECO:0007669"/>
    <property type="project" value="UniProtKB-KW"/>
</dbReference>
<dbReference type="Proteomes" id="UP000799778">
    <property type="component" value="Unassembled WGS sequence"/>
</dbReference>
<keyword evidence="14" id="KW-1185">Reference proteome</keyword>
<evidence type="ECO:0000256" key="8">
    <source>
        <dbReference type="ARBA" id="ARBA00023101"/>
    </source>
</evidence>
<evidence type="ECO:0000256" key="2">
    <source>
        <dbReference type="ARBA" id="ARBA00009928"/>
    </source>
</evidence>
<dbReference type="GO" id="GO:0046872">
    <property type="term" value="F:metal ion binding"/>
    <property type="evidence" value="ECO:0007669"/>
    <property type="project" value="UniProtKB-KW"/>
</dbReference>
<keyword evidence="4" id="KW-0479">Metal-binding</keyword>
<evidence type="ECO:0000256" key="9">
    <source>
        <dbReference type="ARBA" id="ARBA00048233"/>
    </source>
</evidence>
<comment type="similarity">
    <text evidence="2">Belongs to the tyrosinase family.</text>
</comment>
<dbReference type="InterPro" id="IPR050316">
    <property type="entry name" value="Tyrosinase/Hemocyanin"/>
</dbReference>
<evidence type="ECO:0000256" key="3">
    <source>
        <dbReference type="ARBA" id="ARBA00011906"/>
    </source>
</evidence>
<dbReference type="GO" id="GO:0004503">
    <property type="term" value="F:tyrosinase activity"/>
    <property type="evidence" value="ECO:0007669"/>
    <property type="project" value="UniProtKB-EC"/>
</dbReference>
<evidence type="ECO:0000256" key="1">
    <source>
        <dbReference type="ARBA" id="ARBA00001973"/>
    </source>
</evidence>
<reference evidence="13" key="1">
    <citation type="journal article" date="2020" name="Stud. Mycol.">
        <title>101 Dothideomycetes genomes: a test case for predicting lifestyles and emergence of pathogens.</title>
        <authorList>
            <person name="Haridas S."/>
            <person name="Albert R."/>
            <person name="Binder M."/>
            <person name="Bloem J."/>
            <person name="Labutti K."/>
            <person name="Salamov A."/>
            <person name="Andreopoulos B."/>
            <person name="Baker S."/>
            <person name="Barry K."/>
            <person name="Bills G."/>
            <person name="Bluhm B."/>
            <person name="Cannon C."/>
            <person name="Castanera R."/>
            <person name="Culley D."/>
            <person name="Daum C."/>
            <person name="Ezra D."/>
            <person name="Gonzalez J."/>
            <person name="Henrissat B."/>
            <person name="Kuo A."/>
            <person name="Liang C."/>
            <person name="Lipzen A."/>
            <person name="Lutzoni F."/>
            <person name="Magnuson J."/>
            <person name="Mondo S."/>
            <person name="Nolan M."/>
            <person name="Ohm R."/>
            <person name="Pangilinan J."/>
            <person name="Park H.-J."/>
            <person name="Ramirez L."/>
            <person name="Alfaro M."/>
            <person name="Sun H."/>
            <person name="Tritt A."/>
            <person name="Yoshinaga Y."/>
            <person name="Zwiers L.-H."/>
            <person name="Turgeon B."/>
            <person name="Goodwin S."/>
            <person name="Spatafora J."/>
            <person name="Crous P."/>
            <person name="Grigoriev I."/>
        </authorList>
    </citation>
    <scope>NUCLEOTIDE SEQUENCE</scope>
    <source>
        <strain evidence="13">CBS 175.79</strain>
    </source>
</reference>
<evidence type="ECO:0000256" key="6">
    <source>
        <dbReference type="ARBA" id="ARBA00023008"/>
    </source>
</evidence>
<feature type="signal peptide" evidence="11">
    <location>
        <begin position="1"/>
        <end position="16"/>
    </location>
</feature>
<keyword evidence="8" id="KW-0470">Melanin biosynthesis</keyword>
<comment type="catalytic activity">
    <reaction evidence="10">
        <text>L-tyrosine + O2 = L-dopaquinone + H2O</text>
        <dbReference type="Rhea" id="RHEA:18117"/>
        <dbReference type="ChEBI" id="CHEBI:15377"/>
        <dbReference type="ChEBI" id="CHEBI:15379"/>
        <dbReference type="ChEBI" id="CHEBI:57924"/>
        <dbReference type="ChEBI" id="CHEBI:58315"/>
        <dbReference type="EC" id="1.14.18.1"/>
    </reaction>
</comment>